<organism evidence="4 5">
    <name type="scientific">Sphingobium jiangsuense</name>
    <dbReference type="NCBI Taxonomy" id="870476"/>
    <lineage>
        <taxon>Bacteria</taxon>
        <taxon>Pseudomonadati</taxon>
        <taxon>Pseudomonadota</taxon>
        <taxon>Alphaproteobacteria</taxon>
        <taxon>Sphingomonadales</taxon>
        <taxon>Sphingomonadaceae</taxon>
        <taxon>Sphingobium</taxon>
    </lineage>
</organism>
<dbReference type="Proteomes" id="UP000571950">
    <property type="component" value="Unassembled WGS sequence"/>
</dbReference>
<feature type="domain" description="T6SS Phospholipase effector Tle1-like catalytic" evidence="3">
    <location>
        <begin position="3"/>
        <end position="368"/>
    </location>
</feature>
<dbReference type="InterPro" id="IPR029058">
    <property type="entry name" value="AB_hydrolase_fold"/>
</dbReference>
<sequence length="487" mass="54770">MVKNILIFSDGTGQFGGLKPDQRLSNIYKLYRASRSGVDSHIDPAKQVAFYDAGLGTGEAGASWLQKISRIFGAAFGTGISDNIADCYEAIIKVYEPGDRVYLFGFSRGAYTARCVANVMNLCGVPSRMPDGSPVPRGGRALRDLAEEAVFEVYEHGSGHTREKYESEREEKARRFRAKYDCCGSGQDGEEQGNVAPYFVGVFDTVASLGASRALSIIIASLFIFLSLAALAAFVWKSTVLTVAFGIPLLWVGYKLVMTRLRQRKVIRDWPNAGDKNVHYAVWRMKNYDRFLDTNVKHARHARAIDENRKHFPVAGWAYSHDVQRMEGLDPPWLRQVWFAGNHSDIGGSHPEDESRLSDIALGWMVEQLDELEHPILLDRSRLFLWPDPLGMQHDERKAFMEAGWQHWLPAGWRMTWPEALREVHPHADLHPSVIERLGGGLVTDHDKRRSYRPLPLRDHNLAKEYFTPSASSMKPVGQATADRGRG</sequence>
<keyword evidence="2" id="KW-0472">Membrane</keyword>
<dbReference type="RefSeq" id="WP_188073929.1">
    <property type="nucleotide sequence ID" value="NZ_BSPS01000065.1"/>
</dbReference>
<reference evidence="4 5" key="1">
    <citation type="submission" date="2020-08" db="EMBL/GenBank/DDBJ databases">
        <title>Genomic Encyclopedia of Type Strains, Phase IV (KMG-IV): sequencing the most valuable type-strain genomes for metagenomic binning, comparative biology and taxonomic classification.</title>
        <authorList>
            <person name="Goeker M."/>
        </authorList>
    </citation>
    <scope>NUCLEOTIDE SEQUENCE [LARGE SCALE GENOMIC DNA]</scope>
    <source>
        <strain evidence="4 5">DSM 26189</strain>
    </source>
</reference>
<dbReference type="Pfam" id="PF09994">
    <property type="entry name" value="T6SS_Tle1-like_cat"/>
    <property type="match status" value="1"/>
</dbReference>
<feature type="transmembrane region" description="Helical" evidence="2">
    <location>
        <begin position="240"/>
        <end position="258"/>
    </location>
</feature>
<feature type="transmembrane region" description="Helical" evidence="2">
    <location>
        <begin position="214"/>
        <end position="234"/>
    </location>
</feature>
<feature type="region of interest" description="Disordered" evidence="1">
    <location>
        <begin position="468"/>
        <end position="487"/>
    </location>
</feature>
<evidence type="ECO:0000313" key="4">
    <source>
        <dbReference type="EMBL" id="MBB3928687.1"/>
    </source>
</evidence>
<dbReference type="SUPFAM" id="SSF53474">
    <property type="entry name" value="alpha/beta-Hydrolases"/>
    <property type="match status" value="1"/>
</dbReference>
<dbReference type="EMBL" id="JACIDT010000031">
    <property type="protein sequence ID" value="MBB3928687.1"/>
    <property type="molecule type" value="Genomic_DNA"/>
</dbReference>
<keyword evidence="2" id="KW-0812">Transmembrane</keyword>
<dbReference type="InterPro" id="IPR018712">
    <property type="entry name" value="Tle1-like_cat"/>
</dbReference>
<accession>A0A7W6BRY8</accession>
<comment type="caution">
    <text evidence="4">The sequence shown here is derived from an EMBL/GenBank/DDBJ whole genome shotgun (WGS) entry which is preliminary data.</text>
</comment>
<dbReference type="PANTHER" id="PTHR33840:SF1">
    <property type="entry name" value="TLE1 PHOSPHOLIPASE DOMAIN-CONTAINING PROTEIN"/>
    <property type="match status" value="1"/>
</dbReference>
<evidence type="ECO:0000313" key="5">
    <source>
        <dbReference type="Proteomes" id="UP000571950"/>
    </source>
</evidence>
<gene>
    <name evidence="4" type="ORF">GGR43_004432</name>
</gene>
<dbReference type="PANTHER" id="PTHR33840">
    <property type="match status" value="1"/>
</dbReference>
<evidence type="ECO:0000256" key="1">
    <source>
        <dbReference type="SAM" id="MobiDB-lite"/>
    </source>
</evidence>
<keyword evidence="5" id="KW-1185">Reference proteome</keyword>
<name>A0A7W6BRY8_9SPHN</name>
<evidence type="ECO:0000256" key="2">
    <source>
        <dbReference type="SAM" id="Phobius"/>
    </source>
</evidence>
<protein>
    <submittedName>
        <fullName evidence="4">Uncharacterized protein (DUF2235 family)</fullName>
    </submittedName>
</protein>
<keyword evidence="2" id="KW-1133">Transmembrane helix</keyword>
<evidence type="ECO:0000259" key="3">
    <source>
        <dbReference type="Pfam" id="PF09994"/>
    </source>
</evidence>
<proteinExistence type="predicted"/>
<dbReference type="AlphaFoldDB" id="A0A7W6BRY8"/>